<dbReference type="InterPro" id="IPR037523">
    <property type="entry name" value="VOC_core"/>
</dbReference>
<evidence type="ECO:0000259" key="2">
    <source>
        <dbReference type="PROSITE" id="PS51819"/>
    </source>
</evidence>
<dbReference type="SUPFAM" id="SSF54593">
    <property type="entry name" value="Glyoxalase/Bleomycin resistance protein/Dihydroxybiphenyl dioxygenase"/>
    <property type="match status" value="1"/>
</dbReference>
<keyword evidence="1" id="KW-0479">Metal-binding</keyword>
<keyword evidence="4" id="KW-1185">Reference proteome</keyword>
<protein>
    <submittedName>
        <fullName evidence="3">VOC family protein</fullName>
    </submittedName>
</protein>
<dbReference type="PROSITE" id="PS51819">
    <property type="entry name" value="VOC"/>
    <property type="match status" value="1"/>
</dbReference>
<organism evidence="3 4">
    <name type="scientific">Effusibacillus consociatus</name>
    <dbReference type="NCBI Taxonomy" id="1117041"/>
    <lineage>
        <taxon>Bacteria</taxon>
        <taxon>Bacillati</taxon>
        <taxon>Bacillota</taxon>
        <taxon>Bacilli</taxon>
        <taxon>Bacillales</taxon>
        <taxon>Alicyclobacillaceae</taxon>
        <taxon>Effusibacillus</taxon>
    </lineage>
</organism>
<dbReference type="PANTHER" id="PTHR43048:SF3">
    <property type="entry name" value="METHYLMALONYL-COA EPIMERASE, MITOCHONDRIAL"/>
    <property type="match status" value="1"/>
</dbReference>
<gene>
    <name evidence="3" type="ORF">ACFO8Q_03675</name>
</gene>
<evidence type="ECO:0000256" key="1">
    <source>
        <dbReference type="ARBA" id="ARBA00022723"/>
    </source>
</evidence>
<feature type="domain" description="VOC" evidence="2">
    <location>
        <begin position="4"/>
        <end position="125"/>
    </location>
</feature>
<dbReference type="EMBL" id="JBHSHC010000022">
    <property type="protein sequence ID" value="MFC4766483.1"/>
    <property type="molecule type" value="Genomic_DNA"/>
</dbReference>
<sequence>MIKKVEHIGIMVSDAERSIQFYEEVIGLELLKREKLNPQVELIFMAFPGYPDMQIELIAGTGETYPEKGVVNHLAFTVTDIDKAWERLKQLNVKLIDQEPRTILDGVRIGFFYGPDHERLEFFQSKE</sequence>
<dbReference type="InterPro" id="IPR029068">
    <property type="entry name" value="Glyas_Bleomycin-R_OHBP_Dase"/>
</dbReference>
<dbReference type="Proteomes" id="UP001596002">
    <property type="component" value="Unassembled WGS sequence"/>
</dbReference>
<reference evidence="4" key="1">
    <citation type="journal article" date="2019" name="Int. J. Syst. Evol. Microbiol.">
        <title>The Global Catalogue of Microorganisms (GCM) 10K type strain sequencing project: providing services to taxonomists for standard genome sequencing and annotation.</title>
        <authorList>
            <consortium name="The Broad Institute Genomics Platform"/>
            <consortium name="The Broad Institute Genome Sequencing Center for Infectious Disease"/>
            <person name="Wu L."/>
            <person name="Ma J."/>
        </authorList>
    </citation>
    <scope>NUCLEOTIDE SEQUENCE [LARGE SCALE GENOMIC DNA]</scope>
    <source>
        <strain evidence="4">WYCCWR 12678</strain>
    </source>
</reference>
<evidence type="ECO:0000313" key="4">
    <source>
        <dbReference type="Proteomes" id="UP001596002"/>
    </source>
</evidence>
<dbReference type="InterPro" id="IPR004360">
    <property type="entry name" value="Glyas_Fos-R_dOase_dom"/>
</dbReference>
<proteinExistence type="predicted"/>
<dbReference type="RefSeq" id="WP_380024367.1">
    <property type="nucleotide sequence ID" value="NZ_JBHSHC010000022.1"/>
</dbReference>
<name>A0ABV9PYF0_9BACL</name>
<dbReference type="InterPro" id="IPR051785">
    <property type="entry name" value="MMCE/EMCE_epimerase"/>
</dbReference>
<comment type="caution">
    <text evidence="3">The sequence shown here is derived from an EMBL/GenBank/DDBJ whole genome shotgun (WGS) entry which is preliminary data.</text>
</comment>
<dbReference type="PANTHER" id="PTHR43048">
    <property type="entry name" value="METHYLMALONYL-COA EPIMERASE"/>
    <property type="match status" value="1"/>
</dbReference>
<evidence type="ECO:0000313" key="3">
    <source>
        <dbReference type="EMBL" id="MFC4766483.1"/>
    </source>
</evidence>
<accession>A0ABV9PYF0</accession>
<dbReference type="Pfam" id="PF00903">
    <property type="entry name" value="Glyoxalase"/>
    <property type="match status" value="1"/>
</dbReference>
<dbReference type="Gene3D" id="3.10.180.10">
    <property type="entry name" value="2,3-Dihydroxybiphenyl 1,2-Dioxygenase, domain 1"/>
    <property type="match status" value="1"/>
</dbReference>